<reference evidence="2 3" key="1">
    <citation type="submission" date="2014-04" db="EMBL/GenBank/DDBJ databases">
        <authorList>
            <consortium name="DOE Joint Genome Institute"/>
            <person name="Kuo A."/>
            <person name="Kohler A."/>
            <person name="Jargeat P."/>
            <person name="Nagy L.G."/>
            <person name="Floudas D."/>
            <person name="Copeland A."/>
            <person name="Barry K.W."/>
            <person name="Cichocki N."/>
            <person name="Veneault-Fourrey C."/>
            <person name="LaButti K."/>
            <person name="Lindquist E.A."/>
            <person name="Lipzen A."/>
            <person name="Lundell T."/>
            <person name="Morin E."/>
            <person name="Murat C."/>
            <person name="Sun H."/>
            <person name="Tunlid A."/>
            <person name="Henrissat B."/>
            <person name="Grigoriev I.V."/>
            <person name="Hibbett D.S."/>
            <person name="Martin F."/>
            <person name="Nordberg H.P."/>
            <person name="Cantor M.N."/>
            <person name="Hua S.X."/>
        </authorList>
    </citation>
    <scope>NUCLEOTIDE SEQUENCE [LARGE SCALE GENOMIC DNA]</scope>
    <source>
        <strain evidence="2 3">Ve08.2h10</strain>
    </source>
</reference>
<reference evidence="3" key="2">
    <citation type="submission" date="2015-01" db="EMBL/GenBank/DDBJ databases">
        <title>Evolutionary Origins and Diversification of the Mycorrhizal Mutualists.</title>
        <authorList>
            <consortium name="DOE Joint Genome Institute"/>
            <consortium name="Mycorrhizal Genomics Consortium"/>
            <person name="Kohler A."/>
            <person name="Kuo A."/>
            <person name="Nagy L.G."/>
            <person name="Floudas D."/>
            <person name="Copeland A."/>
            <person name="Barry K.W."/>
            <person name="Cichocki N."/>
            <person name="Veneault-Fourrey C."/>
            <person name="LaButti K."/>
            <person name="Lindquist E.A."/>
            <person name="Lipzen A."/>
            <person name="Lundell T."/>
            <person name="Morin E."/>
            <person name="Murat C."/>
            <person name="Riley R."/>
            <person name="Ohm R."/>
            <person name="Sun H."/>
            <person name="Tunlid A."/>
            <person name="Henrissat B."/>
            <person name="Grigoriev I.V."/>
            <person name="Hibbett D.S."/>
            <person name="Martin F."/>
        </authorList>
    </citation>
    <scope>NUCLEOTIDE SEQUENCE [LARGE SCALE GENOMIC DNA]</scope>
    <source>
        <strain evidence="3">Ve08.2h10</strain>
    </source>
</reference>
<evidence type="ECO:0000313" key="2">
    <source>
        <dbReference type="EMBL" id="KIK97442.1"/>
    </source>
</evidence>
<feature type="compositionally biased region" description="Polar residues" evidence="1">
    <location>
        <begin position="80"/>
        <end position="90"/>
    </location>
</feature>
<accession>A0A0D0DH71</accession>
<evidence type="ECO:0000313" key="3">
    <source>
        <dbReference type="Proteomes" id="UP000054538"/>
    </source>
</evidence>
<feature type="region of interest" description="Disordered" evidence="1">
    <location>
        <begin position="80"/>
        <end position="107"/>
    </location>
</feature>
<feature type="region of interest" description="Disordered" evidence="1">
    <location>
        <begin position="1"/>
        <end position="31"/>
    </location>
</feature>
<dbReference type="Proteomes" id="UP000054538">
    <property type="component" value="Unassembled WGS sequence"/>
</dbReference>
<name>A0A0D0DH71_9AGAM</name>
<evidence type="ECO:0000256" key="1">
    <source>
        <dbReference type="SAM" id="MobiDB-lite"/>
    </source>
</evidence>
<dbReference type="InParanoid" id="A0A0D0DH71"/>
<dbReference type="HOGENOM" id="CLU_2210810_0_0_1"/>
<gene>
    <name evidence="2" type="ORF">PAXRUDRAFT_225393</name>
</gene>
<keyword evidence="3" id="KW-1185">Reference proteome</keyword>
<protein>
    <submittedName>
        <fullName evidence="2">Uncharacterized protein</fullName>
    </submittedName>
</protein>
<dbReference type="EMBL" id="KN824936">
    <property type="protein sequence ID" value="KIK97442.1"/>
    <property type="molecule type" value="Genomic_DNA"/>
</dbReference>
<proteinExistence type="predicted"/>
<sequence length="107" mass="11459">MSCKAMSPFLLPTPVPHTGGGHRWRSSRSRSVSRQLYAQHDGDWALTCTQSPHLSSASAVLLPSGRHVPTYVPMLTRSCSAHSGHSSYLPSTDVRKSGANDLSAQAS</sequence>
<organism evidence="2 3">
    <name type="scientific">Paxillus rubicundulus Ve08.2h10</name>
    <dbReference type="NCBI Taxonomy" id="930991"/>
    <lineage>
        <taxon>Eukaryota</taxon>
        <taxon>Fungi</taxon>
        <taxon>Dikarya</taxon>
        <taxon>Basidiomycota</taxon>
        <taxon>Agaricomycotina</taxon>
        <taxon>Agaricomycetes</taxon>
        <taxon>Agaricomycetidae</taxon>
        <taxon>Boletales</taxon>
        <taxon>Paxilineae</taxon>
        <taxon>Paxillaceae</taxon>
        <taxon>Paxillus</taxon>
    </lineage>
</organism>
<dbReference type="AlphaFoldDB" id="A0A0D0DH71"/>